<keyword evidence="2" id="KW-1185">Reference proteome</keyword>
<gene>
    <name evidence="1" type="ORF">C0Z16_25510</name>
</gene>
<proteinExistence type="predicted"/>
<dbReference type="EMBL" id="PNXY01000021">
    <property type="protein sequence ID" value="PMS27379.1"/>
    <property type="molecule type" value="Genomic_DNA"/>
</dbReference>
<protein>
    <submittedName>
        <fullName evidence="1">Uncharacterized protein</fullName>
    </submittedName>
</protein>
<reference evidence="1 2" key="1">
    <citation type="submission" date="2018-01" db="EMBL/GenBank/DDBJ databases">
        <title>Whole genome analyses suggest that Burkholderia sensu lato contains two further novel genera in the rhizoxinica-symbiotica group Mycetohabitans gen. nov., and Trinickia gen. nov.: implications for the evolution of diazotrophy and nodulation in the Burkholderiaceae.</title>
        <authorList>
            <person name="Estrada-de los Santos P."/>
            <person name="Palmer M."/>
            <person name="Chavez-Ramirez B."/>
            <person name="Beukes C."/>
            <person name="Steenkamp E.T."/>
            <person name="Hirsch A.M."/>
            <person name="Manyaka P."/>
            <person name="Maluk M."/>
            <person name="Lafos M."/>
            <person name="Crook M."/>
            <person name="Gross E."/>
            <person name="Simon M.F."/>
            <person name="Bueno dos Reis Junior F."/>
            <person name="Poole P.S."/>
            <person name="Venter S.N."/>
            <person name="James E.K."/>
        </authorList>
    </citation>
    <scope>NUCLEOTIDE SEQUENCE [LARGE SCALE GENOMIC DNA]</scope>
    <source>
        <strain evidence="1 2">WSM 3937</strain>
    </source>
</reference>
<sequence length="68" mass="7534">MGSEDQWRGVKPEAKPLKRSVTCMPERAAVSGEATRLPRLARSRDAVRGWIAALGRPVRLPMLRAGYC</sequence>
<comment type="caution">
    <text evidence="1">The sequence shown here is derived from an EMBL/GenBank/DDBJ whole genome shotgun (WGS) entry which is preliminary data.</text>
</comment>
<evidence type="ECO:0000313" key="1">
    <source>
        <dbReference type="EMBL" id="PMS27379.1"/>
    </source>
</evidence>
<name>A0ABX4UZL9_9BURK</name>
<organism evidence="1 2">
    <name type="scientific">Paraburkholderia rhynchosiae</name>
    <dbReference type="NCBI Taxonomy" id="487049"/>
    <lineage>
        <taxon>Bacteria</taxon>
        <taxon>Pseudomonadati</taxon>
        <taxon>Pseudomonadota</taxon>
        <taxon>Betaproteobacteria</taxon>
        <taxon>Burkholderiales</taxon>
        <taxon>Burkholderiaceae</taxon>
        <taxon>Paraburkholderia</taxon>
    </lineage>
</organism>
<dbReference type="RefSeq" id="WP_102634842.1">
    <property type="nucleotide sequence ID" value="NZ_CADIJZ010000018.1"/>
</dbReference>
<accession>A0ABX4UZL9</accession>
<evidence type="ECO:0000313" key="2">
    <source>
        <dbReference type="Proteomes" id="UP000235659"/>
    </source>
</evidence>
<dbReference type="Proteomes" id="UP000235659">
    <property type="component" value="Unassembled WGS sequence"/>
</dbReference>